<dbReference type="Proteomes" id="UP000182135">
    <property type="component" value="Unassembled WGS sequence"/>
</dbReference>
<dbReference type="PANTHER" id="PTHR43404">
    <property type="entry name" value="LIPOPOLYSACCHARIDE CHOLINEPHOSPHOTRANSFERASE LICD"/>
    <property type="match status" value="1"/>
</dbReference>
<dbReference type="GO" id="GO:0009100">
    <property type="term" value="P:glycoprotein metabolic process"/>
    <property type="evidence" value="ECO:0007669"/>
    <property type="project" value="UniProtKB-ARBA"/>
</dbReference>
<gene>
    <name evidence="2" type="ORF">SAMN04487885_1049</name>
</gene>
<dbReference type="GeneID" id="90543649"/>
<reference evidence="2 3" key="1">
    <citation type="submission" date="2016-10" db="EMBL/GenBank/DDBJ databases">
        <authorList>
            <person name="de Groot N.N."/>
        </authorList>
    </citation>
    <scope>NUCLEOTIDE SEQUENCE [LARGE SCALE GENOMIC DNA]</scope>
    <source>
        <strain evidence="2 3">NLAE-zl-G419</strain>
    </source>
</reference>
<evidence type="ECO:0000313" key="2">
    <source>
        <dbReference type="EMBL" id="SFF60390.1"/>
    </source>
</evidence>
<protein>
    <submittedName>
        <fullName evidence="2">Lipopolysaccharide cholinephosphotransferase</fullName>
    </submittedName>
</protein>
<dbReference type="OrthoDB" id="9786100at2"/>
<dbReference type="Pfam" id="PF04991">
    <property type="entry name" value="LicD"/>
    <property type="match status" value="1"/>
</dbReference>
<feature type="domain" description="LicD/FKTN/FKRP nucleotidyltransferase" evidence="1">
    <location>
        <begin position="24"/>
        <end position="241"/>
    </location>
</feature>
<dbReference type="STRING" id="1529.SAMN04487885_1049"/>
<dbReference type="eggNOG" id="COG3475">
    <property type="taxonomic scope" value="Bacteria"/>
</dbReference>
<dbReference type="InterPro" id="IPR052942">
    <property type="entry name" value="LPS_cholinephosphotransferase"/>
</dbReference>
<dbReference type="EMBL" id="FOOE01000004">
    <property type="protein sequence ID" value="SFF60390.1"/>
    <property type="molecule type" value="Genomic_DNA"/>
</dbReference>
<keyword evidence="2" id="KW-0808">Transferase</keyword>
<evidence type="ECO:0000313" key="3">
    <source>
        <dbReference type="Proteomes" id="UP000182135"/>
    </source>
</evidence>
<name>A0A1I2K2I9_9CLOT</name>
<dbReference type="PANTHER" id="PTHR43404:SF2">
    <property type="entry name" value="LIPOPOLYSACCHARIDE CHOLINEPHOSPHOTRANSFERASE LICD"/>
    <property type="match status" value="1"/>
</dbReference>
<dbReference type="GO" id="GO:0016740">
    <property type="term" value="F:transferase activity"/>
    <property type="evidence" value="ECO:0007669"/>
    <property type="project" value="UniProtKB-KW"/>
</dbReference>
<dbReference type="AlphaFoldDB" id="A0A1I2K2I9"/>
<organism evidence="2 3">
    <name type="scientific">Clostridium cadaveris</name>
    <dbReference type="NCBI Taxonomy" id="1529"/>
    <lineage>
        <taxon>Bacteria</taxon>
        <taxon>Bacillati</taxon>
        <taxon>Bacillota</taxon>
        <taxon>Clostridia</taxon>
        <taxon>Eubacteriales</taxon>
        <taxon>Clostridiaceae</taxon>
        <taxon>Clostridium</taxon>
    </lineage>
</organism>
<accession>A0A1I2K2I9</accession>
<dbReference type="InterPro" id="IPR007074">
    <property type="entry name" value="LicD/FKTN/FKRP_NTP_transf"/>
</dbReference>
<evidence type="ECO:0000259" key="1">
    <source>
        <dbReference type="Pfam" id="PF04991"/>
    </source>
</evidence>
<dbReference type="RefSeq" id="WP_074844571.1">
    <property type="nucleotide sequence ID" value="NZ_BAAACD010000006.1"/>
</dbReference>
<sequence length="271" mass="32843">MVSYDIRKLQLTQFDMLKDIHKICEENNINYFIAYGTLLGAVRHKGFIPWDDDIDIMMFSSDYNKFLDICRTKLPKKYFLQNDETDPMYPRMWSKIRINNTCNMEREYRKLHIHYGIDMDIFELVSISDNPIMFELQRKAGYVYRLMKFEKAHDAVDDKFKRERDTKIYKILPKCVKKFLMNLSKKLVYATADKNTKRVVDLSEIVIMEREWFNEKVLLKFEDQKFYAPKKYDELLTNYYGDYMQLPPEDQRTGHGDRIVDFENSYEKYRI</sequence>
<keyword evidence="3" id="KW-1185">Reference proteome</keyword>
<proteinExistence type="predicted"/>